<dbReference type="InterPro" id="IPR000008">
    <property type="entry name" value="C2_dom"/>
</dbReference>
<dbReference type="SUPFAM" id="SSF49562">
    <property type="entry name" value="C2 domain (Calcium/lipid-binding domain, CaLB)"/>
    <property type="match status" value="2"/>
</dbReference>
<dbReference type="GO" id="GO:0008289">
    <property type="term" value="F:lipid binding"/>
    <property type="evidence" value="ECO:0007669"/>
    <property type="project" value="InterPro"/>
</dbReference>
<dbReference type="CDD" id="cd21669">
    <property type="entry name" value="SMP_SF"/>
    <property type="match status" value="1"/>
</dbReference>
<dbReference type="STRING" id="1169540.A0A0G4EP59"/>
<keyword evidence="5" id="KW-1185">Reference proteome</keyword>
<dbReference type="PANTHER" id="PTHR10774">
    <property type="entry name" value="EXTENDED SYNAPTOTAGMIN-RELATED"/>
    <property type="match status" value="1"/>
</dbReference>
<dbReference type="OrthoDB" id="440540at2759"/>
<evidence type="ECO:0000256" key="2">
    <source>
        <dbReference type="SAM" id="Phobius"/>
    </source>
</evidence>
<protein>
    <recommendedName>
        <fullName evidence="3">C2 domain-containing protein</fullName>
    </recommendedName>
</protein>
<dbReference type="AlphaFoldDB" id="A0A0G4EP59"/>
<reference evidence="4 5" key="1">
    <citation type="submission" date="2014-11" db="EMBL/GenBank/DDBJ databases">
        <authorList>
            <person name="Zhu J."/>
            <person name="Qi W."/>
            <person name="Song R."/>
        </authorList>
    </citation>
    <scope>NUCLEOTIDE SEQUENCE [LARGE SCALE GENOMIC DNA]</scope>
</reference>
<feature type="compositionally biased region" description="Low complexity" evidence="1">
    <location>
        <begin position="534"/>
        <end position="546"/>
    </location>
</feature>
<dbReference type="Gene3D" id="2.60.40.150">
    <property type="entry name" value="C2 domain"/>
    <property type="match status" value="2"/>
</dbReference>
<dbReference type="SMART" id="SM00239">
    <property type="entry name" value="C2"/>
    <property type="match status" value="2"/>
</dbReference>
<dbReference type="EMBL" id="CDMY01000284">
    <property type="protein sequence ID" value="CEL99597.1"/>
    <property type="molecule type" value="Genomic_DNA"/>
</dbReference>
<dbReference type="InParanoid" id="A0A0G4EP59"/>
<evidence type="ECO:0000259" key="3">
    <source>
        <dbReference type="PROSITE" id="PS50004"/>
    </source>
</evidence>
<proteinExistence type="predicted"/>
<feature type="domain" description="C2" evidence="3">
    <location>
        <begin position="563"/>
        <end position="726"/>
    </location>
</feature>
<evidence type="ECO:0000256" key="1">
    <source>
        <dbReference type="SAM" id="MobiDB-lite"/>
    </source>
</evidence>
<accession>A0A0G4EP59</accession>
<keyword evidence="2" id="KW-1133">Transmembrane helix</keyword>
<organism evidence="4 5">
    <name type="scientific">Vitrella brassicaformis (strain CCMP3155)</name>
    <dbReference type="NCBI Taxonomy" id="1169540"/>
    <lineage>
        <taxon>Eukaryota</taxon>
        <taxon>Sar</taxon>
        <taxon>Alveolata</taxon>
        <taxon>Colpodellida</taxon>
        <taxon>Vitrellaceae</taxon>
        <taxon>Vitrella</taxon>
    </lineage>
</organism>
<sequence>MQRAFTTPEGASPSAAVLSQKASTKTPLIKWLRSFLSLPSGVEDKARAALFLLALPCYLLACIGWLGVWSFLVIVGAVLGGLCMEDIALIRSAQTWLKYSVPLRASGHKESSVHSPIGGGPPQFKHDTQWLNTVVGEMWPCFSNWLSRILKDTIPGVVNFYLSGEGADAAEEESKAKHDLASSQEVAKAKKNSMTVAFDEFHLGKVPPEILSIMDFQMSGASVVLDIMYRLQSTGNAAMSIWQGSWCLGVVGVKNINMQGRLRLKFEHFIPQPPYFAVLRVSFAKRPKLNFDFEAFRWSLGITRLVRTIVRDVVLEGFVYPNEMPIPLFDETTLLDFCQLSYQDLNLVEPQGYLKIHLYAAKNLKASDLLGRSDPYVIFSVGGQDMVQSSVKWRNLNPTWNECFQLKIRDISVQDLDISVYDYDVGTADDFLGSVSIPLASLQRDISMHREYSLSASEEVTSLGSIDVSLTWMPLEKSSGVSKRQIEEGKTCGRQRAERMACPSVLSFQTSRPGSGLPTAAAPTPTLPRKSVPAATKKSTTGSASTLQPAKEAPSPRESDFASPVSMSRTVSMQKSIQNKMDGLLTVEVRNATNIPYDDNDRKFDPYVKLTLGKIELAKLPHATGLMAEQQRPSDGNVGPYRGWFYSAQSIIKRAPKSHVKKTRKIASSDSPEWDEVFEFHITDGANDIIFAEVIDHNVLRANNKLAWFQVPLLALLPIDSWPDEAKDTLADHFNDASDLMPQCEESDAKGFPTMWTVQPADRYDVSETRVSVRFKFQRFVNA</sequence>
<evidence type="ECO:0000313" key="4">
    <source>
        <dbReference type="EMBL" id="CEL99597.1"/>
    </source>
</evidence>
<feature type="region of interest" description="Disordered" evidence="1">
    <location>
        <begin position="507"/>
        <end position="571"/>
    </location>
</feature>
<keyword evidence="2" id="KW-0812">Transmembrane</keyword>
<keyword evidence="2" id="KW-0472">Membrane</keyword>
<dbReference type="PRINTS" id="PR00360">
    <property type="entry name" value="C2DOMAIN"/>
</dbReference>
<dbReference type="InterPro" id="IPR045050">
    <property type="entry name" value="Synaptotagmin_plant"/>
</dbReference>
<dbReference type="VEuPathDB" id="CryptoDB:Vbra_1513"/>
<feature type="transmembrane region" description="Helical" evidence="2">
    <location>
        <begin position="49"/>
        <end position="82"/>
    </location>
</feature>
<dbReference type="CDD" id="cd00030">
    <property type="entry name" value="C2"/>
    <property type="match status" value="2"/>
</dbReference>
<name>A0A0G4EP59_VITBC</name>
<dbReference type="PROSITE" id="PS50004">
    <property type="entry name" value="C2"/>
    <property type="match status" value="2"/>
</dbReference>
<evidence type="ECO:0000313" key="5">
    <source>
        <dbReference type="Proteomes" id="UP000041254"/>
    </source>
</evidence>
<dbReference type="GO" id="GO:0005783">
    <property type="term" value="C:endoplasmic reticulum"/>
    <property type="evidence" value="ECO:0007669"/>
    <property type="project" value="TreeGrafter"/>
</dbReference>
<dbReference type="Proteomes" id="UP000041254">
    <property type="component" value="Unassembled WGS sequence"/>
</dbReference>
<dbReference type="Pfam" id="PF00168">
    <property type="entry name" value="C2"/>
    <property type="match status" value="3"/>
</dbReference>
<dbReference type="PANTHER" id="PTHR10774:SF190">
    <property type="entry name" value="C2 CALCIUM_LIPID-BINDING ENDONUCLEASE_EXONUCLEASE_PHOSPHATASE-RELATED"/>
    <property type="match status" value="1"/>
</dbReference>
<dbReference type="InterPro" id="IPR035892">
    <property type="entry name" value="C2_domain_sf"/>
</dbReference>
<feature type="domain" description="C2" evidence="3">
    <location>
        <begin position="334"/>
        <end position="452"/>
    </location>
</feature>
<gene>
    <name evidence="4" type="ORF">Vbra_1513</name>
</gene>